<comment type="caution">
    <text evidence="2">The sequence shown here is derived from an EMBL/GenBank/DDBJ whole genome shotgun (WGS) entry which is preliminary data.</text>
</comment>
<dbReference type="Proteomes" id="UP001159405">
    <property type="component" value="Unassembled WGS sequence"/>
</dbReference>
<dbReference type="EMBL" id="CALNXK010000024">
    <property type="protein sequence ID" value="CAH3112035.1"/>
    <property type="molecule type" value="Genomic_DNA"/>
</dbReference>
<dbReference type="Pfam" id="PF02426">
    <property type="entry name" value="MIase"/>
    <property type="match status" value="3"/>
</dbReference>
<reference evidence="2 3" key="1">
    <citation type="submission" date="2022-05" db="EMBL/GenBank/DDBJ databases">
        <authorList>
            <consortium name="Genoscope - CEA"/>
            <person name="William W."/>
        </authorList>
    </citation>
    <scope>NUCLEOTIDE SEQUENCE [LARGE SCALE GENOMIC DNA]</scope>
</reference>
<protein>
    <recommendedName>
        <fullName evidence="1">Muconolactone isomerase domain-containing protein</fullName>
    </recommendedName>
</protein>
<feature type="domain" description="Muconolactone isomerase" evidence="1">
    <location>
        <begin position="339"/>
        <end position="419"/>
    </location>
</feature>
<evidence type="ECO:0000259" key="1">
    <source>
        <dbReference type="Pfam" id="PF02426"/>
    </source>
</evidence>
<evidence type="ECO:0000313" key="2">
    <source>
        <dbReference type="EMBL" id="CAH3112035.1"/>
    </source>
</evidence>
<dbReference type="Gene3D" id="3.30.70.1060">
    <property type="entry name" value="Dimeric alpha+beta barrel"/>
    <property type="match status" value="3"/>
</dbReference>
<dbReference type="InterPro" id="IPR026029">
    <property type="entry name" value="MLI_dom"/>
</dbReference>
<proteinExistence type="predicted"/>
<accession>A0ABN8NN55</accession>
<gene>
    <name evidence="2" type="ORF">PLOB_00020394</name>
</gene>
<dbReference type="SUPFAM" id="SSF54909">
    <property type="entry name" value="Dimeric alpha+beta barrel"/>
    <property type="match status" value="3"/>
</dbReference>
<evidence type="ECO:0000313" key="3">
    <source>
        <dbReference type="Proteomes" id="UP001159405"/>
    </source>
</evidence>
<keyword evidence="3" id="KW-1185">Reference proteome</keyword>
<organism evidence="2 3">
    <name type="scientific">Porites lobata</name>
    <dbReference type="NCBI Taxonomy" id="104759"/>
    <lineage>
        <taxon>Eukaryota</taxon>
        <taxon>Metazoa</taxon>
        <taxon>Cnidaria</taxon>
        <taxon>Anthozoa</taxon>
        <taxon>Hexacorallia</taxon>
        <taxon>Scleractinia</taxon>
        <taxon>Fungiina</taxon>
        <taxon>Poritidae</taxon>
        <taxon>Porites</taxon>
    </lineage>
</organism>
<feature type="domain" description="Muconolactone isomerase" evidence="1">
    <location>
        <begin position="121"/>
        <end position="200"/>
    </location>
</feature>
<feature type="domain" description="Muconolactone isomerase" evidence="1">
    <location>
        <begin position="5"/>
        <end position="92"/>
    </location>
</feature>
<dbReference type="InterPro" id="IPR011008">
    <property type="entry name" value="Dimeric_a/b-barrel"/>
</dbReference>
<name>A0ABN8NN55_9CNID</name>
<sequence length="442" mass="49996">MSLLYFFETTLEYHGVTSKELYKLWLKHAGPAFKLHEQGLMKYAFKVAGERTVIGVMSVESPGVLDTCFAELPLHQTLGDQIHTRFTPLRQYEGFASDVSERAGGNSKYEEGKGASKQGLFYLFTFTVEYDSAMTQHDFLQIWAEEGKAALDAKKTGTILDLWKVVAQRKVIAVVCVENPAEADRMSLDLPIMKKMGNRVHIECKSIRPIGEWVEDLKKLADILQTRDFTMPLLYFFETSVEHGGMPHKDLYKLWAEHAKSSYKLAPVFSLYFTVISVESPGVLDTCFDDFPLPQALGDQIHTRFTPLRQYEGFASDVSERAGIDAKYEEEKAVSKEGLLYLLTFTVEYDPAMTQNDLLQVWAEEGKAALEAKKSGMVLDLWKVVAERKVIAVVCVEDPAGADRMSLDLPIMKKMGDRVHVECKSIRPIEKWFEDLKSLQNG</sequence>